<sequence length="95" mass="10940">MRLWPATSRSDRNSLTNVRCAEARLFGRGAFYKLGTEHGVLKQLYSRRERKIFIRDQGFSGTVRSLLTKTSPFRLQPTRATVPPWPLFRRTSLGA</sequence>
<dbReference type="AlphaFoldDB" id="A0A8X6LH16"/>
<dbReference type="EMBL" id="BMAO01026549">
    <property type="protein sequence ID" value="GFR10541.1"/>
    <property type="molecule type" value="Genomic_DNA"/>
</dbReference>
<accession>A0A8X6LH16</accession>
<name>A0A8X6LH16_TRICU</name>
<reference evidence="1" key="1">
    <citation type="submission" date="2020-07" db="EMBL/GenBank/DDBJ databases">
        <title>Multicomponent nature underlies the extraordinary mechanical properties of spider dragline silk.</title>
        <authorList>
            <person name="Kono N."/>
            <person name="Nakamura H."/>
            <person name="Mori M."/>
            <person name="Yoshida Y."/>
            <person name="Ohtoshi R."/>
            <person name="Malay A.D."/>
            <person name="Moran D.A.P."/>
            <person name="Tomita M."/>
            <person name="Numata K."/>
            <person name="Arakawa K."/>
        </authorList>
    </citation>
    <scope>NUCLEOTIDE SEQUENCE</scope>
</reference>
<proteinExistence type="predicted"/>
<gene>
    <name evidence="1" type="ORF">TNCT_70271</name>
</gene>
<evidence type="ECO:0000313" key="1">
    <source>
        <dbReference type="EMBL" id="GFR10541.1"/>
    </source>
</evidence>
<organism evidence="1 2">
    <name type="scientific">Trichonephila clavata</name>
    <name type="common">Joro spider</name>
    <name type="synonym">Nephila clavata</name>
    <dbReference type="NCBI Taxonomy" id="2740835"/>
    <lineage>
        <taxon>Eukaryota</taxon>
        <taxon>Metazoa</taxon>
        <taxon>Ecdysozoa</taxon>
        <taxon>Arthropoda</taxon>
        <taxon>Chelicerata</taxon>
        <taxon>Arachnida</taxon>
        <taxon>Araneae</taxon>
        <taxon>Araneomorphae</taxon>
        <taxon>Entelegynae</taxon>
        <taxon>Araneoidea</taxon>
        <taxon>Nephilidae</taxon>
        <taxon>Trichonephila</taxon>
    </lineage>
</organism>
<dbReference type="OrthoDB" id="6773637at2759"/>
<evidence type="ECO:0000313" key="2">
    <source>
        <dbReference type="Proteomes" id="UP000887116"/>
    </source>
</evidence>
<protein>
    <submittedName>
        <fullName evidence="1">Uncharacterized protein</fullName>
    </submittedName>
</protein>
<dbReference type="Proteomes" id="UP000887116">
    <property type="component" value="Unassembled WGS sequence"/>
</dbReference>
<keyword evidence="2" id="KW-1185">Reference proteome</keyword>
<comment type="caution">
    <text evidence="1">The sequence shown here is derived from an EMBL/GenBank/DDBJ whole genome shotgun (WGS) entry which is preliminary data.</text>
</comment>